<dbReference type="EMBL" id="MOPA01000018">
    <property type="protein sequence ID" value="KAK1520230.1"/>
    <property type="molecule type" value="Genomic_DNA"/>
</dbReference>
<evidence type="ECO:0000256" key="1">
    <source>
        <dbReference type="SAM" id="MobiDB-lite"/>
    </source>
</evidence>
<comment type="caution">
    <text evidence="2">The sequence shown here is derived from an EMBL/GenBank/DDBJ whole genome shotgun (WGS) entry which is preliminary data.</text>
</comment>
<feature type="non-terminal residue" evidence="2">
    <location>
        <position position="1"/>
    </location>
</feature>
<sequence length="110" mass="12331">RYSPVVTALPESDPYIRVIPLPNSRETTPLLRALNGGAETAPQILPSRRKTGEPISPDFHTPLPPFPTQKMTSNPTTVGCQKFVYTPLIRMPTRFLLNITFPFISHIFSK</sequence>
<name>A0ABQ9S0V9_9PEZI</name>
<keyword evidence="3" id="KW-1185">Reference proteome</keyword>
<organism evidence="2 3">
    <name type="scientific">Colletotrichum paranaense</name>
    <dbReference type="NCBI Taxonomy" id="1914294"/>
    <lineage>
        <taxon>Eukaryota</taxon>
        <taxon>Fungi</taxon>
        <taxon>Dikarya</taxon>
        <taxon>Ascomycota</taxon>
        <taxon>Pezizomycotina</taxon>
        <taxon>Sordariomycetes</taxon>
        <taxon>Hypocreomycetidae</taxon>
        <taxon>Glomerellales</taxon>
        <taxon>Glomerellaceae</taxon>
        <taxon>Colletotrichum</taxon>
        <taxon>Colletotrichum acutatum species complex</taxon>
    </lineage>
</organism>
<protein>
    <submittedName>
        <fullName evidence="2">Uncharacterized protein</fullName>
    </submittedName>
</protein>
<proteinExistence type="predicted"/>
<dbReference type="Proteomes" id="UP001241169">
    <property type="component" value="Unassembled WGS sequence"/>
</dbReference>
<reference evidence="2 3" key="1">
    <citation type="submission" date="2016-10" db="EMBL/GenBank/DDBJ databases">
        <title>The genome sequence of Colletotrichum fioriniae PJ7.</title>
        <authorList>
            <person name="Baroncelli R."/>
        </authorList>
    </citation>
    <scope>NUCLEOTIDE SEQUENCE [LARGE SCALE GENOMIC DNA]</scope>
    <source>
        <strain evidence="2 3">IMI 384185</strain>
    </source>
</reference>
<evidence type="ECO:0000313" key="2">
    <source>
        <dbReference type="EMBL" id="KAK1520230.1"/>
    </source>
</evidence>
<dbReference type="RefSeq" id="XP_060341962.1">
    <property type="nucleotide sequence ID" value="XM_060499530.1"/>
</dbReference>
<gene>
    <name evidence="2" type="ORF">CPAR01_15281</name>
</gene>
<evidence type="ECO:0000313" key="3">
    <source>
        <dbReference type="Proteomes" id="UP001241169"/>
    </source>
</evidence>
<dbReference type="GeneID" id="85383429"/>
<accession>A0ABQ9S0V9</accession>
<feature type="region of interest" description="Disordered" evidence="1">
    <location>
        <begin position="37"/>
        <end position="74"/>
    </location>
</feature>